<accession>D0WH13</accession>
<dbReference type="Proteomes" id="UP000006001">
    <property type="component" value="Unassembled WGS sequence"/>
</dbReference>
<reference evidence="2" key="1">
    <citation type="submission" date="2009-10" db="EMBL/GenBank/DDBJ databases">
        <authorList>
            <person name="Weinstock G."/>
            <person name="Sodergren E."/>
            <person name="Clifton S."/>
            <person name="Fulton L."/>
            <person name="Fulton B."/>
            <person name="Courtney L."/>
            <person name="Fronick C."/>
            <person name="Harrison M."/>
            <person name="Strong C."/>
            <person name="Farmer C."/>
            <person name="Delahaunty K."/>
            <person name="Markovic C."/>
            <person name="Hall O."/>
            <person name="Minx P."/>
            <person name="Tomlinson C."/>
            <person name="Mitreva M."/>
            <person name="Nelson J."/>
            <person name="Hou S."/>
            <person name="Wollam A."/>
            <person name="Pepin K.H."/>
            <person name="Johnson M."/>
            <person name="Bhonagiri V."/>
            <person name="Nash W.E."/>
            <person name="Warren W."/>
            <person name="Chinwalla A."/>
            <person name="Mardis E.R."/>
            <person name="Wilson R.K."/>
        </authorList>
    </citation>
    <scope>NUCLEOTIDE SEQUENCE [LARGE SCALE GENOMIC DNA]</scope>
    <source>
        <strain evidence="2">ATCC 700122</strain>
    </source>
</reference>
<evidence type="ECO:0008006" key="4">
    <source>
        <dbReference type="Google" id="ProtNLM"/>
    </source>
</evidence>
<name>D0WH13_SLAES</name>
<keyword evidence="3" id="KW-1185">Reference proteome</keyword>
<dbReference type="eggNOG" id="COG2801">
    <property type="taxonomic scope" value="Bacteria"/>
</dbReference>
<comment type="caution">
    <text evidence="2">The sequence shown here is derived from an EMBL/GenBank/DDBJ whole genome shotgun (WGS) entry which is preliminary data.</text>
</comment>
<dbReference type="HOGENOM" id="CLU_1427126_0_0_11"/>
<feature type="region of interest" description="Disordered" evidence="1">
    <location>
        <begin position="1"/>
        <end position="31"/>
    </location>
</feature>
<proteinExistence type="predicted"/>
<dbReference type="AlphaFoldDB" id="D0WH13"/>
<evidence type="ECO:0000313" key="3">
    <source>
        <dbReference type="Proteomes" id="UP000006001"/>
    </source>
</evidence>
<evidence type="ECO:0000313" key="2">
    <source>
        <dbReference type="EMBL" id="EEZ61200.1"/>
    </source>
</evidence>
<protein>
    <recommendedName>
        <fullName evidence="4">Integrase catalytic domain-containing protein</fullName>
    </recommendedName>
</protein>
<evidence type="ECO:0000256" key="1">
    <source>
        <dbReference type="SAM" id="MobiDB-lite"/>
    </source>
</evidence>
<dbReference type="SUPFAM" id="SSF53098">
    <property type="entry name" value="Ribonuclease H-like"/>
    <property type="match status" value="1"/>
</dbReference>
<dbReference type="InterPro" id="IPR012337">
    <property type="entry name" value="RNaseH-like_sf"/>
</dbReference>
<dbReference type="STRING" id="649764.HMPREF0762_01278"/>
<organism evidence="2 3">
    <name type="scientific">Slackia exigua (strain ATCC 700122 / DSM 15923 / CIP 105133 / JCM 11022 / KCTC 5966 / S-7)</name>
    <dbReference type="NCBI Taxonomy" id="649764"/>
    <lineage>
        <taxon>Bacteria</taxon>
        <taxon>Bacillati</taxon>
        <taxon>Actinomycetota</taxon>
        <taxon>Coriobacteriia</taxon>
        <taxon>Eggerthellales</taxon>
        <taxon>Eggerthellaceae</taxon>
        <taxon>Slackia</taxon>
    </lineage>
</organism>
<sequence length="190" mass="20973">MPSREDRGIGGPEERTPAGGGERAEWRDWAADLPEDPRERLAALERKRIEMGAALDVLKAPGPGSLSRREKAAAAGAARAAGVSVAAACRDLGLARSMSRKGRSPDNARAGGFFGTLKQEFFYARDWTGVGCEEFAAELGAYIVWYRDRKLKKALGWKTMREHREEMGGRRLRCPKNVRLPKVMKASFPK</sequence>
<gene>
    <name evidence="2" type="ORF">HMPREF0762_01278</name>
</gene>
<dbReference type="EMBL" id="ACUX02000007">
    <property type="protein sequence ID" value="EEZ61200.1"/>
    <property type="molecule type" value="Genomic_DNA"/>
</dbReference>